<evidence type="ECO:0000256" key="2">
    <source>
        <dbReference type="ARBA" id="ARBA00022723"/>
    </source>
</evidence>
<evidence type="ECO:0000256" key="1">
    <source>
        <dbReference type="ARBA" id="ARBA00010716"/>
    </source>
</evidence>
<dbReference type="InterPro" id="IPR003764">
    <property type="entry name" value="GlcNAc_6-P_deAcase"/>
</dbReference>
<dbReference type="EMBL" id="JBEWZG010000002">
    <property type="protein sequence ID" value="MFL0206420.1"/>
    <property type="molecule type" value="Genomic_DNA"/>
</dbReference>
<gene>
    <name evidence="7" type="primary">nagA</name>
    <name evidence="7" type="ORF">V7S74_06660</name>
</gene>
<proteinExistence type="inferred from homology"/>
<dbReference type="PANTHER" id="PTHR11113">
    <property type="entry name" value="N-ACETYLGLUCOSAMINE-6-PHOSPHATE DEACETYLASE"/>
    <property type="match status" value="1"/>
</dbReference>
<dbReference type="PIRSF" id="PIRSF038994">
    <property type="entry name" value="NagA"/>
    <property type="match status" value="1"/>
</dbReference>
<evidence type="ECO:0000259" key="6">
    <source>
        <dbReference type="Pfam" id="PF01979"/>
    </source>
</evidence>
<evidence type="ECO:0000256" key="3">
    <source>
        <dbReference type="ARBA" id="ARBA00022801"/>
    </source>
</evidence>
<dbReference type="Proteomes" id="UP001623559">
    <property type="component" value="Unassembled WGS sequence"/>
</dbReference>
<dbReference type="InterPro" id="IPR006680">
    <property type="entry name" value="Amidohydro-rel"/>
</dbReference>
<dbReference type="RefSeq" id="WP_406777997.1">
    <property type="nucleotide sequence ID" value="NZ_JBEWZG010000002.1"/>
</dbReference>
<dbReference type="NCBIfam" id="TIGR00221">
    <property type="entry name" value="nagA"/>
    <property type="match status" value="1"/>
</dbReference>
<sequence length="372" mass="40668">MVQRNRVKTDKRLDIKMFASRIFTGHKWLENQEISIENGLISAISLGSGASSDNFLVPGFIDLQIYGGGGILFSNHQTTDAIQATFDEHHKTGTVAFQITLNCSPADSMWKAVDAYSAYSGPGLVGLHLEGPFFNPVKRGAHQEQFVQKPSLDFLRELITRTAGVPTYLTIAPEMFSDEELSLLLESHIMCSLGHSDATYSEAMNAIDKGVSRITHLFNAMSQWQSRAPGLVGASFDSDAWTSIIADGLHCDFKSLSLAYRLKKNRLFLITDAVTNDVSGPYSFLAKDGRFTNEAGVLSGSSLTMIEAIQNCVQKASIPLEEAIKMATVYPAEVANLDQLGSIEVGKRACFVELNAALEVVQVWYDGKALLN</sequence>
<keyword evidence="3 5" id="KW-0378">Hydrolase</keyword>
<dbReference type="GO" id="GO:0008448">
    <property type="term" value="F:N-acetylglucosamine-6-phosphate deacetylase activity"/>
    <property type="evidence" value="ECO:0007669"/>
    <property type="project" value="UniProtKB-EC"/>
</dbReference>
<accession>A0ABW8SVL2</accession>
<dbReference type="Gene3D" id="3.20.20.140">
    <property type="entry name" value="Metal-dependent hydrolases"/>
    <property type="match status" value="1"/>
</dbReference>
<comment type="similarity">
    <text evidence="1 5">Belongs to the metallo-dependent hydrolases superfamily. NagA family.</text>
</comment>
<dbReference type="Gene3D" id="2.30.40.10">
    <property type="entry name" value="Urease, subunit C, domain 1"/>
    <property type="match status" value="1"/>
</dbReference>
<dbReference type="EC" id="3.5.1.25" evidence="7"/>
<keyword evidence="4 5" id="KW-0119">Carbohydrate metabolism</keyword>
<comment type="caution">
    <text evidence="7">The sequence shown here is derived from an EMBL/GenBank/DDBJ whole genome shotgun (WGS) entry which is preliminary data.</text>
</comment>
<evidence type="ECO:0000313" key="8">
    <source>
        <dbReference type="Proteomes" id="UP001623559"/>
    </source>
</evidence>
<dbReference type="SUPFAM" id="SSF51556">
    <property type="entry name" value="Metallo-dependent hydrolases"/>
    <property type="match status" value="1"/>
</dbReference>
<organism evidence="7 8">
    <name type="scientific">Aquirufa novilacunae</name>
    <dbReference type="NCBI Taxonomy" id="3139305"/>
    <lineage>
        <taxon>Bacteria</taxon>
        <taxon>Pseudomonadati</taxon>
        <taxon>Bacteroidota</taxon>
        <taxon>Cytophagia</taxon>
        <taxon>Cytophagales</taxon>
        <taxon>Flectobacillaceae</taxon>
        <taxon>Aquirufa</taxon>
    </lineage>
</organism>
<dbReference type="PANTHER" id="PTHR11113:SF14">
    <property type="entry name" value="N-ACETYLGLUCOSAMINE-6-PHOSPHATE DEACETYLASE"/>
    <property type="match status" value="1"/>
</dbReference>
<evidence type="ECO:0000256" key="5">
    <source>
        <dbReference type="PIRNR" id="PIRNR038994"/>
    </source>
</evidence>
<dbReference type="InterPro" id="IPR011059">
    <property type="entry name" value="Metal-dep_hydrolase_composite"/>
</dbReference>
<evidence type="ECO:0000256" key="4">
    <source>
        <dbReference type="ARBA" id="ARBA00023277"/>
    </source>
</evidence>
<dbReference type="InterPro" id="IPR032466">
    <property type="entry name" value="Metal_Hydrolase"/>
</dbReference>
<keyword evidence="2" id="KW-0479">Metal-binding</keyword>
<evidence type="ECO:0000313" key="7">
    <source>
        <dbReference type="EMBL" id="MFL0206420.1"/>
    </source>
</evidence>
<dbReference type="SUPFAM" id="SSF51338">
    <property type="entry name" value="Composite domain of metallo-dependent hydrolases"/>
    <property type="match status" value="1"/>
</dbReference>
<name>A0ABW8SVL2_9BACT</name>
<protein>
    <submittedName>
        <fullName evidence="7">N-acetylglucosamine-6-phosphate deacetylase</fullName>
        <ecNumber evidence="7">3.5.1.25</ecNumber>
    </submittedName>
</protein>
<feature type="domain" description="Amidohydrolase-related" evidence="6">
    <location>
        <begin position="55"/>
        <end position="369"/>
    </location>
</feature>
<reference evidence="7 8" key="1">
    <citation type="submission" date="2024-07" db="EMBL/GenBank/DDBJ databases">
        <authorList>
            <person name="Pitt A."/>
            <person name="Hahn M.W."/>
        </authorList>
    </citation>
    <scope>NUCLEOTIDE SEQUENCE [LARGE SCALE GENOMIC DNA]</scope>
    <source>
        <strain evidence="7 8">2-AUSEE-184A6</strain>
    </source>
</reference>
<dbReference type="Pfam" id="PF01979">
    <property type="entry name" value="Amidohydro_1"/>
    <property type="match status" value="1"/>
</dbReference>